<protein>
    <submittedName>
        <fullName evidence="3">Uncharacterized protein</fullName>
    </submittedName>
</protein>
<feature type="region of interest" description="Disordered" evidence="2">
    <location>
        <begin position="182"/>
        <end position="218"/>
    </location>
</feature>
<keyword evidence="4" id="KW-1185">Reference proteome</keyword>
<feature type="coiled-coil region" evidence="1">
    <location>
        <begin position="118"/>
        <end position="159"/>
    </location>
</feature>
<feature type="coiled-coil region" evidence="1">
    <location>
        <begin position="226"/>
        <end position="278"/>
    </location>
</feature>
<comment type="caution">
    <text evidence="3">The sequence shown here is derived from an EMBL/GenBank/DDBJ whole genome shotgun (WGS) entry which is preliminary data.</text>
</comment>
<dbReference type="Proteomes" id="UP000770661">
    <property type="component" value="Unassembled WGS sequence"/>
</dbReference>
<dbReference type="AlphaFoldDB" id="A0A8J4XRE5"/>
<proteinExistence type="predicted"/>
<evidence type="ECO:0000256" key="2">
    <source>
        <dbReference type="SAM" id="MobiDB-lite"/>
    </source>
</evidence>
<name>A0A8J4XRE5_CHIOP</name>
<dbReference type="GO" id="GO:1905515">
    <property type="term" value="P:non-motile cilium assembly"/>
    <property type="evidence" value="ECO:0007669"/>
    <property type="project" value="TreeGrafter"/>
</dbReference>
<dbReference type="GO" id="GO:0035869">
    <property type="term" value="C:ciliary transition zone"/>
    <property type="evidence" value="ECO:0007669"/>
    <property type="project" value="TreeGrafter"/>
</dbReference>
<reference evidence="3" key="1">
    <citation type="submission" date="2020-07" db="EMBL/GenBank/DDBJ databases">
        <title>The High-quality genome of the commercially important snow crab, Chionoecetes opilio.</title>
        <authorList>
            <person name="Jeong J.-H."/>
            <person name="Ryu S."/>
        </authorList>
    </citation>
    <scope>NUCLEOTIDE SEQUENCE</scope>
    <source>
        <strain evidence="3">MADBK_172401_WGS</strain>
        <tissue evidence="3">Digestive gland</tissue>
    </source>
</reference>
<feature type="compositionally biased region" description="Polar residues" evidence="2">
    <location>
        <begin position="197"/>
        <end position="215"/>
    </location>
</feature>
<evidence type="ECO:0000256" key="1">
    <source>
        <dbReference type="SAM" id="Coils"/>
    </source>
</evidence>
<dbReference type="PANTHER" id="PTHR14240">
    <property type="entry name" value="RETINITIS PIGMENTOSA GTPASE REGULATOR-INTERACTING PROTEIN"/>
    <property type="match status" value="1"/>
</dbReference>
<dbReference type="OrthoDB" id="6375252at2759"/>
<organism evidence="3 4">
    <name type="scientific">Chionoecetes opilio</name>
    <name type="common">Atlantic snow crab</name>
    <name type="synonym">Cancer opilio</name>
    <dbReference type="NCBI Taxonomy" id="41210"/>
    <lineage>
        <taxon>Eukaryota</taxon>
        <taxon>Metazoa</taxon>
        <taxon>Ecdysozoa</taxon>
        <taxon>Arthropoda</taxon>
        <taxon>Crustacea</taxon>
        <taxon>Multicrustacea</taxon>
        <taxon>Malacostraca</taxon>
        <taxon>Eumalacostraca</taxon>
        <taxon>Eucarida</taxon>
        <taxon>Decapoda</taxon>
        <taxon>Pleocyemata</taxon>
        <taxon>Brachyura</taxon>
        <taxon>Eubrachyura</taxon>
        <taxon>Majoidea</taxon>
        <taxon>Majidae</taxon>
        <taxon>Chionoecetes</taxon>
    </lineage>
</organism>
<evidence type="ECO:0000313" key="3">
    <source>
        <dbReference type="EMBL" id="KAG0713017.1"/>
    </source>
</evidence>
<dbReference type="EMBL" id="JACEEZ010021849">
    <property type="protein sequence ID" value="KAG0713017.1"/>
    <property type="molecule type" value="Genomic_DNA"/>
</dbReference>
<keyword evidence="1" id="KW-0175">Coiled coil</keyword>
<gene>
    <name evidence="3" type="ORF">GWK47_000167</name>
</gene>
<dbReference type="InterPro" id="IPR031139">
    <property type="entry name" value="RPGRIP1_fam"/>
</dbReference>
<sequence>MSVAVVSVLRPTREGTQYKRLRKATNKRIFEEVLKLEMEWLNEKKGNIHETMSTSDDCQVPVRDGQTAMPVQTAPEEMYWLRHMNREELSEKLHTKLRRLISDKKKDDKGGTSSSIKEMEYQEALETQQQAIRDLRLKTQHLEKKLKLANIQLNSAKKNKPMLFRHVGAKVDSGLKQSRAPQVFSQPPFAPSLPKGSPSSNESSGLTSPPIQQREQLMPERIREILEEARERIMVLESERDDLQDQLTDKHQAAENAEYEAHQRIVLLEEEVANLKEELHHREYGRRGAQWQQ</sequence>
<evidence type="ECO:0000313" key="4">
    <source>
        <dbReference type="Proteomes" id="UP000770661"/>
    </source>
</evidence>
<dbReference type="PANTHER" id="PTHR14240:SF1">
    <property type="entry name" value="PROTEIN FANTOM-RELATED"/>
    <property type="match status" value="1"/>
</dbReference>
<accession>A0A8J4XRE5</accession>